<keyword evidence="3" id="KW-1185">Reference proteome</keyword>
<feature type="transmembrane region" description="Helical" evidence="1">
    <location>
        <begin position="15"/>
        <end position="31"/>
    </location>
</feature>
<dbReference type="STRING" id="1884381.SAMN05518846_105168"/>
<name>A0A1I3TXT1_9BACL</name>
<accession>A0A1I3TXT1</accession>
<sequence length="34" mass="4062">MGLFDSFFDRDNDELLWIIIVVVVLLFLFNADRD</sequence>
<organism evidence="2 3">
    <name type="scientific">Brevibacillus centrosporus</name>
    <dbReference type="NCBI Taxonomy" id="54910"/>
    <lineage>
        <taxon>Bacteria</taxon>
        <taxon>Bacillati</taxon>
        <taxon>Bacillota</taxon>
        <taxon>Bacilli</taxon>
        <taxon>Bacillales</taxon>
        <taxon>Paenibacillaceae</taxon>
        <taxon>Brevibacillus</taxon>
    </lineage>
</organism>
<keyword evidence="1" id="KW-0812">Transmembrane</keyword>
<evidence type="ECO:0000256" key="1">
    <source>
        <dbReference type="SAM" id="Phobius"/>
    </source>
</evidence>
<protein>
    <submittedName>
        <fullName evidence="2">Uncharacterized protein</fullName>
    </submittedName>
</protein>
<dbReference type="AlphaFoldDB" id="A0A1I3TXT1"/>
<gene>
    <name evidence="2" type="ORF">SAMN05518846_105168</name>
</gene>
<reference evidence="3" key="1">
    <citation type="submission" date="2016-10" db="EMBL/GenBank/DDBJ databases">
        <authorList>
            <person name="Varghese N."/>
            <person name="Submissions S."/>
        </authorList>
    </citation>
    <scope>NUCLEOTIDE SEQUENCE [LARGE SCALE GENOMIC DNA]</scope>
    <source>
        <strain evidence="3">OK042</strain>
    </source>
</reference>
<evidence type="ECO:0000313" key="3">
    <source>
        <dbReference type="Proteomes" id="UP000198915"/>
    </source>
</evidence>
<keyword evidence="1" id="KW-1133">Transmembrane helix</keyword>
<evidence type="ECO:0000313" key="2">
    <source>
        <dbReference type="EMBL" id="SFJ76098.1"/>
    </source>
</evidence>
<dbReference type="Proteomes" id="UP000198915">
    <property type="component" value="Unassembled WGS sequence"/>
</dbReference>
<dbReference type="EMBL" id="FORT01000005">
    <property type="protein sequence ID" value="SFJ76098.1"/>
    <property type="molecule type" value="Genomic_DNA"/>
</dbReference>
<keyword evidence="1" id="KW-0472">Membrane</keyword>
<proteinExistence type="predicted"/>